<keyword evidence="5" id="KW-1185">Reference proteome</keyword>
<dbReference type="SUPFAM" id="SSF88946">
    <property type="entry name" value="Sigma2 domain of RNA polymerase sigma factors"/>
    <property type="match status" value="1"/>
</dbReference>
<dbReference type="RefSeq" id="WP_205350484.1">
    <property type="nucleotide sequence ID" value="NZ_JAFEUP010000007.1"/>
</dbReference>
<feature type="domain" description="RNA polymerase sigma factor 70 region 4 type 2" evidence="2">
    <location>
        <begin position="115"/>
        <end position="166"/>
    </location>
</feature>
<dbReference type="InterPro" id="IPR007627">
    <property type="entry name" value="RNA_pol_sigma70_r2"/>
</dbReference>
<dbReference type="Pfam" id="PF20239">
    <property type="entry name" value="DUF6596"/>
    <property type="match status" value="1"/>
</dbReference>
<reference evidence="4 5" key="1">
    <citation type="submission" date="2021-02" db="EMBL/GenBank/DDBJ databases">
        <authorList>
            <person name="Lee D.-H."/>
        </authorList>
    </citation>
    <scope>NUCLEOTIDE SEQUENCE [LARGE SCALE GENOMIC DNA]</scope>
    <source>
        <strain evidence="4 5">UL073</strain>
    </source>
</reference>
<dbReference type="Pfam" id="PF08281">
    <property type="entry name" value="Sigma70_r4_2"/>
    <property type="match status" value="1"/>
</dbReference>
<dbReference type="PANTHER" id="PTHR47756">
    <property type="entry name" value="BLL6612 PROTEIN-RELATED"/>
    <property type="match status" value="1"/>
</dbReference>
<protein>
    <submittedName>
        <fullName evidence="4">RNA polymerase sigma factor</fullName>
    </submittedName>
</protein>
<feature type="domain" description="RNA polymerase sigma-70 region 2" evidence="1">
    <location>
        <begin position="16"/>
        <end position="83"/>
    </location>
</feature>
<sequence length="415" mass="45844">MNIHAAQGPHAGLEELYRRESRRVLATLIRLLGDFDLAEEALHEAFRAAMEQWPRDGEPANPRAWLVSAGRFKAIDGLRRQARFRPLDDLPELAALAVEVDLDQQHLEDDRLRLLFTCCHPALAADAQVALTLREVCDLTTEEIARAYLTTPSTVAQRIVRAKAKIREARIPYEVPGRGELAERLESVLRVVYLVFNEGYFASFGEALTRSQLSSEAIRLGRLLFELLPEPEVQGLLALMLLHEARRPARLSASGAPVLLEEQDRALWDRALIGEGDALVLAALRSRRFGAYSLQAAIAAVHAEAESAAQTDWAQIVGLYDALQRLQPSPVIELNRAVALGMRDGPEAGLALIDALLARGELADYHLAHAARADFCRRLGRRAAAAAAYRRALELTQQGADRQYLEGRLAELGDA</sequence>
<name>A0ABS2IK03_9GAMM</name>
<organism evidence="4 5">
    <name type="scientific">Zestomonas insulae</name>
    <dbReference type="NCBI Taxonomy" id="2809017"/>
    <lineage>
        <taxon>Bacteria</taxon>
        <taxon>Pseudomonadati</taxon>
        <taxon>Pseudomonadota</taxon>
        <taxon>Gammaproteobacteria</taxon>
        <taxon>Pseudomonadales</taxon>
        <taxon>Pseudomonadaceae</taxon>
        <taxon>Zestomonas</taxon>
    </lineage>
</organism>
<dbReference type="Gene3D" id="1.10.1740.10">
    <property type="match status" value="1"/>
</dbReference>
<dbReference type="Proteomes" id="UP000717995">
    <property type="component" value="Unassembled WGS sequence"/>
</dbReference>
<dbReference type="Gene3D" id="1.10.10.10">
    <property type="entry name" value="Winged helix-like DNA-binding domain superfamily/Winged helix DNA-binding domain"/>
    <property type="match status" value="1"/>
</dbReference>
<feature type="domain" description="DUF6596" evidence="3">
    <location>
        <begin position="184"/>
        <end position="283"/>
    </location>
</feature>
<evidence type="ECO:0000259" key="1">
    <source>
        <dbReference type="Pfam" id="PF04542"/>
    </source>
</evidence>
<dbReference type="SUPFAM" id="SSF88659">
    <property type="entry name" value="Sigma3 and sigma4 domains of RNA polymerase sigma factors"/>
    <property type="match status" value="1"/>
</dbReference>
<evidence type="ECO:0000259" key="3">
    <source>
        <dbReference type="Pfam" id="PF20239"/>
    </source>
</evidence>
<dbReference type="InterPro" id="IPR013249">
    <property type="entry name" value="RNA_pol_sigma70_r4_t2"/>
</dbReference>
<dbReference type="InterPro" id="IPR014284">
    <property type="entry name" value="RNA_pol_sigma-70_dom"/>
</dbReference>
<evidence type="ECO:0000313" key="4">
    <source>
        <dbReference type="EMBL" id="MBM7063287.1"/>
    </source>
</evidence>
<dbReference type="EMBL" id="JAFEUP010000007">
    <property type="protein sequence ID" value="MBM7063287.1"/>
    <property type="molecule type" value="Genomic_DNA"/>
</dbReference>
<dbReference type="NCBIfam" id="TIGR02937">
    <property type="entry name" value="sigma70-ECF"/>
    <property type="match status" value="1"/>
</dbReference>
<dbReference type="InterPro" id="IPR046531">
    <property type="entry name" value="DUF6596"/>
</dbReference>
<dbReference type="InterPro" id="IPR011990">
    <property type="entry name" value="TPR-like_helical_dom_sf"/>
</dbReference>
<evidence type="ECO:0000259" key="2">
    <source>
        <dbReference type="Pfam" id="PF08281"/>
    </source>
</evidence>
<dbReference type="InterPro" id="IPR013325">
    <property type="entry name" value="RNA_pol_sigma_r2"/>
</dbReference>
<evidence type="ECO:0000313" key="5">
    <source>
        <dbReference type="Proteomes" id="UP000717995"/>
    </source>
</evidence>
<dbReference type="SUPFAM" id="SSF48452">
    <property type="entry name" value="TPR-like"/>
    <property type="match status" value="1"/>
</dbReference>
<comment type="caution">
    <text evidence="4">The sequence shown here is derived from an EMBL/GenBank/DDBJ whole genome shotgun (WGS) entry which is preliminary data.</text>
</comment>
<dbReference type="PANTHER" id="PTHR47756:SF2">
    <property type="entry name" value="BLL6612 PROTEIN"/>
    <property type="match status" value="1"/>
</dbReference>
<proteinExistence type="predicted"/>
<gene>
    <name evidence="4" type="ORF">JQX08_21425</name>
</gene>
<dbReference type="InterPro" id="IPR036388">
    <property type="entry name" value="WH-like_DNA-bd_sf"/>
</dbReference>
<accession>A0ABS2IK03</accession>
<dbReference type="Pfam" id="PF04542">
    <property type="entry name" value="Sigma70_r2"/>
    <property type="match status" value="1"/>
</dbReference>
<dbReference type="InterPro" id="IPR013324">
    <property type="entry name" value="RNA_pol_sigma_r3/r4-like"/>
</dbReference>